<evidence type="ECO:0000313" key="2">
    <source>
        <dbReference type="Proteomes" id="UP001055879"/>
    </source>
</evidence>
<dbReference type="EMBL" id="CM042052">
    <property type="protein sequence ID" value="KAI3718396.1"/>
    <property type="molecule type" value="Genomic_DNA"/>
</dbReference>
<sequence>MMQNHTSLFSPNFEDGNKTQSELLSPEELTITSICRRRIKKTLISSFSLFVRPQQNTELKEFHSGWRQQL</sequence>
<reference evidence="2" key="1">
    <citation type="journal article" date="2022" name="Mol. Ecol. Resour.">
        <title>The genomes of chicory, endive, great burdock and yacon provide insights into Asteraceae palaeo-polyploidization history and plant inulin production.</title>
        <authorList>
            <person name="Fan W."/>
            <person name="Wang S."/>
            <person name="Wang H."/>
            <person name="Wang A."/>
            <person name="Jiang F."/>
            <person name="Liu H."/>
            <person name="Zhao H."/>
            <person name="Xu D."/>
            <person name="Zhang Y."/>
        </authorList>
    </citation>
    <scope>NUCLEOTIDE SEQUENCE [LARGE SCALE GENOMIC DNA]</scope>
    <source>
        <strain evidence="2">cv. Niubang</strain>
    </source>
</reference>
<dbReference type="Proteomes" id="UP001055879">
    <property type="component" value="Linkage Group LG06"/>
</dbReference>
<reference evidence="1 2" key="2">
    <citation type="journal article" date="2022" name="Mol. Ecol. Resour.">
        <title>The genomes of chicory, endive, great burdock and yacon provide insights into Asteraceae paleo-polyploidization history and plant inulin production.</title>
        <authorList>
            <person name="Fan W."/>
            <person name="Wang S."/>
            <person name="Wang H."/>
            <person name="Wang A."/>
            <person name="Jiang F."/>
            <person name="Liu H."/>
            <person name="Zhao H."/>
            <person name="Xu D."/>
            <person name="Zhang Y."/>
        </authorList>
    </citation>
    <scope>NUCLEOTIDE SEQUENCE [LARGE SCALE GENOMIC DNA]</scope>
    <source>
        <strain evidence="2">cv. Niubang</strain>
    </source>
</reference>
<keyword evidence="2" id="KW-1185">Reference proteome</keyword>
<accession>A0ACB9B9B6</accession>
<organism evidence="1 2">
    <name type="scientific">Arctium lappa</name>
    <name type="common">Greater burdock</name>
    <name type="synonym">Lappa major</name>
    <dbReference type="NCBI Taxonomy" id="4217"/>
    <lineage>
        <taxon>Eukaryota</taxon>
        <taxon>Viridiplantae</taxon>
        <taxon>Streptophyta</taxon>
        <taxon>Embryophyta</taxon>
        <taxon>Tracheophyta</taxon>
        <taxon>Spermatophyta</taxon>
        <taxon>Magnoliopsida</taxon>
        <taxon>eudicotyledons</taxon>
        <taxon>Gunneridae</taxon>
        <taxon>Pentapetalae</taxon>
        <taxon>asterids</taxon>
        <taxon>campanulids</taxon>
        <taxon>Asterales</taxon>
        <taxon>Asteraceae</taxon>
        <taxon>Carduoideae</taxon>
        <taxon>Cardueae</taxon>
        <taxon>Arctiinae</taxon>
        <taxon>Arctium</taxon>
    </lineage>
</organism>
<comment type="caution">
    <text evidence="1">The sequence shown here is derived from an EMBL/GenBank/DDBJ whole genome shotgun (WGS) entry which is preliminary data.</text>
</comment>
<evidence type="ECO:0000313" key="1">
    <source>
        <dbReference type="EMBL" id="KAI3718396.1"/>
    </source>
</evidence>
<name>A0ACB9B9B6_ARCLA</name>
<protein>
    <submittedName>
        <fullName evidence="1">Uncharacterized protein</fullName>
    </submittedName>
</protein>
<gene>
    <name evidence="1" type="ORF">L6452_19265</name>
</gene>
<proteinExistence type="predicted"/>